<evidence type="ECO:0000313" key="1">
    <source>
        <dbReference type="EMBL" id="KAI8428978.1"/>
    </source>
</evidence>
<dbReference type="EMBL" id="CM046112">
    <property type="protein sequence ID" value="KAI8428978.1"/>
    <property type="molecule type" value="Genomic_DNA"/>
</dbReference>
<organism evidence="1 2">
    <name type="scientific">Choristoneura fumiferana</name>
    <name type="common">Spruce budworm moth</name>
    <name type="synonym">Archips fumiferana</name>
    <dbReference type="NCBI Taxonomy" id="7141"/>
    <lineage>
        <taxon>Eukaryota</taxon>
        <taxon>Metazoa</taxon>
        <taxon>Ecdysozoa</taxon>
        <taxon>Arthropoda</taxon>
        <taxon>Hexapoda</taxon>
        <taxon>Insecta</taxon>
        <taxon>Pterygota</taxon>
        <taxon>Neoptera</taxon>
        <taxon>Endopterygota</taxon>
        <taxon>Lepidoptera</taxon>
        <taxon>Glossata</taxon>
        <taxon>Ditrysia</taxon>
        <taxon>Tortricoidea</taxon>
        <taxon>Tortricidae</taxon>
        <taxon>Tortricinae</taxon>
        <taxon>Choristoneura</taxon>
    </lineage>
</organism>
<sequence>MERLTHNFNDRINYKGPNHPIIVWGACFLWVTSMFAIAWSLALFYCVGDVLVILRLDLMNSVVLLCGIIMMPTNVHILYMISQGELIDHKSKVICCPLWLCMICIIIINILGAVLCALRIRTCWSKITGILARSLLQYRSAPKYKHFMDSVQWNLRCCGLNSYKDWFSRDWYDKIRDYEWDPNDENFNKLNQHSKQEAHVTDSVPLSCCKSGSCIANYLTEMGTSFINVRGCGTHVHRIVLVTLAGHLFVFVSVILVETILLILIKKQSKGKARLEKTRISRGGEYNVKHIMTVRDNFDVSSGSVQMDSDEDEIDDDAD</sequence>
<comment type="caution">
    <text evidence="1">The sequence shown here is derived from an EMBL/GenBank/DDBJ whole genome shotgun (WGS) entry which is preliminary data.</text>
</comment>
<accession>A0ACC0JYG4</accession>
<evidence type="ECO:0000313" key="2">
    <source>
        <dbReference type="Proteomes" id="UP001064048"/>
    </source>
</evidence>
<protein>
    <submittedName>
        <fullName evidence="1">Uncharacterized protein</fullName>
    </submittedName>
</protein>
<keyword evidence="2" id="KW-1185">Reference proteome</keyword>
<name>A0ACC0JYG4_CHOFU</name>
<gene>
    <name evidence="1" type="ORF">MSG28_007572</name>
</gene>
<reference evidence="1 2" key="1">
    <citation type="journal article" date="2022" name="Genome Biol. Evol.">
        <title>The Spruce Budworm Genome: Reconstructing the Evolutionary History of Antifreeze Proteins.</title>
        <authorList>
            <person name="Beliveau C."/>
            <person name="Gagne P."/>
            <person name="Picq S."/>
            <person name="Vernygora O."/>
            <person name="Keeling C.I."/>
            <person name="Pinkney K."/>
            <person name="Doucet D."/>
            <person name="Wen F."/>
            <person name="Johnston J.S."/>
            <person name="Maaroufi H."/>
            <person name="Boyle B."/>
            <person name="Laroche J."/>
            <person name="Dewar K."/>
            <person name="Juretic N."/>
            <person name="Blackburn G."/>
            <person name="Nisole A."/>
            <person name="Brunet B."/>
            <person name="Brandao M."/>
            <person name="Lumley L."/>
            <person name="Duan J."/>
            <person name="Quan G."/>
            <person name="Lucarotti C.J."/>
            <person name="Roe A.D."/>
            <person name="Sperling F.A.H."/>
            <person name="Levesque R.C."/>
            <person name="Cusson M."/>
        </authorList>
    </citation>
    <scope>NUCLEOTIDE SEQUENCE [LARGE SCALE GENOMIC DNA]</scope>
    <source>
        <strain evidence="1">Glfc:IPQL:Cfum</strain>
    </source>
</reference>
<dbReference type="Proteomes" id="UP001064048">
    <property type="component" value="Chromosome 12"/>
</dbReference>
<proteinExistence type="predicted"/>